<organism evidence="2 3">
    <name type="scientific">Seohaeicola nanhaiensis</name>
    <dbReference type="NCBI Taxonomy" id="1387282"/>
    <lineage>
        <taxon>Bacteria</taxon>
        <taxon>Pseudomonadati</taxon>
        <taxon>Pseudomonadota</taxon>
        <taxon>Alphaproteobacteria</taxon>
        <taxon>Rhodobacterales</taxon>
        <taxon>Roseobacteraceae</taxon>
        <taxon>Seohaeicola</taxon>
    </lineage>
</organism>
<keyword evidence="3" id="KW-1185">Reference proteome</keyword>
<dbReference type="EMBL" id="JBHSGI010000007">
    <property type="protein sequence ID" value="MFC4668928.1"/>
    <property type="molecule type" value="Genomic_DNA"/>
</dbReference>
<gene>
    <name evidence="2" type="ORF">ACFO5X_10215</name>
</gene>
<dbReference type="RefSeq" id="WP_380717321.1">
    <property type="nucleotide sequence ID" value="NZ_JBHSGI010000007.1"/>
</dbReference>
<evidence type="ECO:0000259" key="1">
    <source>
        <dbReference type="Pfam" id="PF22262"/>
    </source>
</evidence>
<evidence type="ECO:0000313" key="2">
    <source>
        <dbReference type="EMBL" id="MFC4668928.1"/>
    </source>
</evidence>
<comment type="caution">
    <text evidence="2">The sequence shown here is derived from an EMBL/GenBank/DDBJ whole genome shotgun (WGS) entry which is preliminary data.</text>
</comment>
<evidence type="ECO:0000313" key="3">
    <source>
        <dbReference type="Proteomes" id="UP001595973"/>
    </source>
</evidence>
<protein>
    <submittedName>
        <fullName evidence="2">DUF6950 family protein</fullName>
    </submittedName>
</protein>
<reference evidence="3" key="1">
    <citation type="journal article" date="2019" name="Int. J. Syst. Evol. Microbiol.">
        <title>The Global Catalogue of Microorganisms (GCM) 10K type strain sequencing project: providing services to taxonomists for standard genome sequencing and annotation.</title>
        <authorList>
            <consortium name="The Broad Institute Genomics Platform"/>
            <consortium name="The Broad Institute Genome Sequencing Center for Infectious Disease"/>
            <person name="Wu L."/>
            <person name="Ma J."/>
        </authorList>
    </citation>
    <scope>NUCLEOTIDE SEQUENCE [LARGE SCALE GENOMIC DNA]</scope>
    <source>
        <strain evidence="3">CGMCC 4.7283</strain>
    </source>
</reference>
<feature type="domain" description="DUF6950" evidence="1">
    <location>
        <begin position="5"/>
        <end position="124"/>
    </location>
</feature>
<name>A0ABV9KFY3_9RHOB</name>
<proteinExistence type="predicted"/>
<accession>A0ABV9KFY3</accession>
<dbReference type="Proteomes" id="UP001595973">
    <property type="component" value="Unassembled WGS sequence"/>
</dbReference>
<dbReference type="Pfam" id="PF22262">
    <property type="entry name" value="DUF6950"/>
    <property type="match status" value="1"/>
</dbReference>
<dbReference type="InterPro" id="IPR053802">
    <property type="entry name" value="DUF6950"/>
</dbReference>
<sequence length="146" mass="15594">MTPLYQEMHRWMSAPFIWGEMDCMTCLADWVLRVRGVDPAAHIRLTYDSAASCQRQTGFMTAPVQAVERCLATIGGLPRVPEPNAGDVAVILARSVGARSTPCGAIWLGEAWGCKGPTGATTLNQRLVTVVSDSTGPAIWGVGYAA</sequence>